<protein>
    <submittedName>
        <fullName evidence="3">MCD, Malonyl-CoA decarboxylase MCD</fullName>
    </submittedName>
</protein>
<dbReference type="Pfam" id="PF05292">
    <property type="entry name" value="MCD"/>
    <property type="match status" value="1"/>
</dbReference>
<keyword evidence="4" id="KW-1185">Reference proteome</keyword>
<reference evidence="3 4" key="1">
    <citation type="submission" date="2018-03" db="EMBL/GenBank/DDBJ databases">
        <title>Genome sequencing of Phreatobacter sp.</title>
        <authorList>
            <person name="Kim S.-J."/>
            <person name="Heo J."/>
            <person name="Kwon S.-W."/>
        </authorList>
    </citation>
    <scope>NUCLEOTIDE SEQUENCE [LARGE SCALE GENOMIC DNA]</scope>
    <source>
        <strain evidence="3 4">S-12</strain>
    </source>
</reference>
<dbReference type="Pfam" id="PF17408">
    <property type="entry name" value="MCD_N"/>
    <property type="match status" value="1"/>
</dbReference>
<dbReference type="InterPro" id="IPR035372">
    <property type="entry name" value="MCD_N"/>
</dbReference>
<dbReference type="PANTHER" id="PTHR28641">
    <property type="match status" value="1"/>
</dbReference>
<name>A0A2S0NEL0_9HYPH</name>
<dbReference type="GO" id="GO:0050080">
    <property type="term" value="F:malonyl-CoA decarboxylase activity"/>
    <property type="evidence" value="ECO:0007669"/>
    <property type="project" value="InterPro"/>
</dbReference>
<dbReference type="PANTHER" id="PTHR28641:SF1">
    <property type="entry name" value="MALONYL-COA DECARBOXYLASE, MITOCHONDRIAL"/>
    <property type="match status" value="1"/>
</dbReference>
<evidence type="ECO:0000313" key="3">
    <source>
        <dbReference type="EMBL" id="AVO46381.1"/>
    </source>
</evidence>
<dbReference type="RefSeq" id="WP_106749721.1">
    <property type="nucleotide sequence ID" value="NZ_CP027668.1"/>
</dbReference>
<dbReference type="KEGG" id="phr:C6569_15710"/>
<evidence type="ECO:0000259" key="1">
    <source>
        <dbReference type="Pfam" id="PF05292"/>
    </source>
</evidence>
<dbReference type="InterPro" id="IPR007956">
    <property type="entry name" value="Malonyl_CoA_deC_C"/>
</dbReference>
<evidence type="ECO:0000259" key="2">
    <source>
        <dbReference type="Pfam" id="PF17408"/>
    </source>
</evidence>
<dbReference type="Gene3D" id="1.20.140.90">
    <property type="entry name" value="Malonyl-CoA decarboxylase, oligemerization domain"/>
    <property type="match status" value="1"/>
</dbReference>
<dbReference type="EMBL" id="CP027668">
    <property type="protein sequence ID" value="AVO46381.1"/>
    <property type="molecule type" value="Genomic_DNA"/>
</dbReference>
<dbReference type="InterPro" id="IPR038917">
    <property type="entry name" value="Malonyl_CoA_deC"/>
</dbReference>
<dbReference type="AlphaFoldDB" id="A0A2S0NEL0"/>
<sequence>MTFVTDMLATVSRRSRELIGWKPAELQPRRAADVVALARALLSRRGEASGTALARDILDGYATLDAEQRVAVLRDFAEVFGADRAKLEAAITAYQADPTPAAAASLHAAAEPRRQELIRRLNLAPRGTAALVRMRDDLLAALPAHADLKVLDDDLVHLFSSWFNRGFLVVKRIDWSTPANILEKIIRYEAVHEIRDWDDLRRRLEPEDRRCYAFFHPRLDDEPLIFVEVALTAEIPAAIGPLIAEGGTPLAADDARVAVFYSISNCQTGLAGISFGSLLIKQVVEELKRELPKLTTFVTLSPVPGFAKWLAKERRTETGFLLEEERDLLNALDEPDWRADRARVTKVDRLLARCAARYFLTAKTTGNRPLDPVARFHLGNGARLERINAGADLSEAGLAQSHGVMVNYLYDLGRIEENHEAYAERREIVASPPVRKLAEARA</sequence>
<gene>
    <name evidence="3" type="ORF">C6569_15710</name>
</gene>
<evidence type="ECO:0000313" key="4">
    <source>
        <dbReference type="Proteomes" id="UP000237889"/>
    </source>
</evidence>
<dbReference type="InterPro" id="IPR038351">
    <property type="entry name" value="MCD_N_sf"/>
</dbReference>
<dbReference type="InterPro" id="IPR042303">
    <property type="entry name" value="Malonyl_CoA_deC_C_sf"/>
</dbReference>
<organism evidence="3 4">
    <name type="scientific">Phreatobacter cathodiphilus</name>
    <dbReference type="NCBI Taxonomy" id="1868589"/>
    <lineage>
        <taxon>Bacteria</taxon>
        <taxon>Pseudomonadati</taxon>
        <taxon>Pseudomonadota</taxon>
        <taxon>Alphaproteobacteria</taxon>
        <taxon>Hyphomicrobiales</taxon>
        <taxon>Phreatobacteraceae</taxon>
        <taxon>Phreatobacter</taxon>
    </lineage>
</organism>
<feature type="domain" description="Malonyl-CoA decarboxylase N-terminal" evidence="2">
    <location>
        <begin position="80"/>
        <end position="163"/>
    </location>
</feature>
<feature type="domain" description="Malonyl-CoA decarboxylase C-terminal" evidence="1">
    <location>
        <begin position="166"/>
        <end position="411"/>
    </location>
</feature>
<dbReference type="GO" id="GO:0006633">
    <property type="term" value="P:fatty acid biosynthetic process"/>
    <property type="evidence" value="ECO:0007669"/>
    <property type="project" value="InterPro"/>
</dbReference>
<dbReference type="Gene3D" id="3.40.630.150">
    <property type="entry name" value="Malonyl-CoA decarboxylase, catalytic domain"/>
    <property type="match status" value="1"/>
</dbReference>
<accession>A0A2S0NEL0</accession>
<proteinExistence type="predicted"/>
<dbReference type="Proteomes" id="UP000237889">
    <property type="component" value="Chromosome"/>
</dbReference>
<dbReference type="OrthoDB" id="5292736at2"/>